<sequence>MTISLVLGLLAGLYMIWLLFTLAAYALPVGAGIALSLWMRDQDYGYLAAILGGFAGGVAIHVIGQTLFASIRSPIIRLAITVLFAVPASIAGYHAVQGLAGLAIEDGILLSILSCIGAVSVGSAAWMRLAGLDPAAFSSDPGPTRVGAP</sequence>
<reference evidence="2 3" key="1">
    <citation type="submission" date="2017-11" db="EMBL/GenBank/DDBJ databases">
        <title>Sphingomonas oleivorans sp. nov., isolated from oil-contaminated soil.</title>
        <authorList>
            <person name="Wang L."/>
            <person name="Chen L."/>
        </authorList>
    </citation>
    <scope>NUCLEOTIDE SEQUENCE [LARGE SCALE GENOMIC DNA]</scope>
    <source>
        <strain evidence="2 3">K101</strain>
    </source>
</reference>
<protein>
    <submittedName>
        <fullName evidence="2">Uncharacterized protein</fullName>
    </submittedName>
</protein>
<organism evidence="2 3">
    <name type="scientific">Edaphosphingomonas fennica</name>
    <dbReference type="NCBI Taxonomy" id="114404"/>
    <lineage>
        <taxon>Bacteria</taxon>
        <taxon>Pseudomonadati</taxon>
        <taxon>Pseudomonadota</taxon>
        <taxon>Alphaproteobacteria</taxon>
        <taxon>Sphingomonadales</taxon>
        <taxon>Rhizorhabdaceae</taxon>
        <taxon>Edaphosphingomonas</taxon>
    </lineage>
</organism>
<dbReference type="AlphaFoldDB" id="A0A2T4HV06"/>
<keyword evidence="3" id="KW-1185">Reference proteome</keyword>
<feature type="transmembrane region" description="Helical" evidence="1">
    <location>
        <begin position="75"/>
        <end position="96"/>
    </location>
</feature>
<gene>
    <name evidence="2" type="ORF">CV103_13035</name>
</gene>
<comment type="caution">
    <text evidence="2">The sequence shown here is derived from an EMBL/GenBank/DDBJ whole genome shotgun (WGS) entry which is preliminary data.</text>
</comment>
<feature type="transmembrane region" description="Helical" evidence="1">
    <location>
        <begin position="44"/>
        <end position="63"/>
    </location>
</feature>
<feature type="transmembrane region" description="Helical" evidence="1">
    <location>
        <begin position="108"/>
        <end position="127"/>
    </location>
</feature>
<dbReference type="Proteomes" id="UP000241206">
    <property type="component" value="Unassembled WGS sequence"/>
</dbReference>
<keyword evidence="1" id="KW-0812">Transmembrane</keyword>
<keyword evidence="1" id="KW-1133">Transmembrane helix</keyword>
<accession>A0A2T4HV06</accession>
<keyword evidence="1" id="KW-0472">Membrane</keyword>
<evidence type="ECO:0000256" key="1">
    <source>
        <dbReference type="SAM" id="Phobius"/>
    </source>
</evidence>
<feature type="transmembrane region" description="Helical" evidence="1">
    <location>
        <begin position="12"/>
        <end position="38"/>
    </location>
</feature>
<evidence type="ECO:0000313" key="2">
    <source>
        <dbReference type="EMBL" id="PTD19587.1"/>
    </source>
</evidence>
<proteinExistence type="predicted"/>
<dbReference type="RefSeq" id="WP_107395167.1">
    <property type="nucleotide sequence ID" value="NZ_PHHF01000052.1"/>
</dbReference>
<evidence type="ECO:0000313" key="3">
    <source>
        <dbReference type="Proteomes" id="UP000241206"/>
    </source>
</evidence>
<name>A0A2T4HV06_9SPHN</name>
<dbReference type="EMBL" id="PHHF01000052">
    <property type="protein sequence ID" value="PTD19587.1"/>
    <property type="molecule type" value="Genomic_DNA"/>
</dbReference>